<dbReference type="GO" id="GO:0051301">
    <property type="term" value="P:cell division"/>
    <property type="evidence" value="ECO:0007669"/>
    <property type="project" value="UniProtKB-KW"/>
</dbReference>
<reference evidence="2 3" key="1">
    <citation type="journal article" date="2013" name="Stand. Genomic Sci.">
        <title>Genomic Encyclopedia of Type Strains, Phase I: The one thousand microbial genomes (KMG-I) project.</title>
        <authorList>
            <person name="Kyrpides N.C."/>
            <person name="Woyke T."/>
            <person name="Eisen J.A."/>
            <person name="Garrity G."/>
            <person name="Lilburn T.G."/>
            <person name="Beck B.J."/>
            <person name="Whitman W.B."/>
            <person name="Hugenholtz P."/>
            <person name="Klenk H.P."/>
        </authorList>
    </citation>
    <scope>NUCLEOTIDE SEQUENCE [LARGE SCALE GENOMIC DNA]</scope>
    <source>
        <strain evidence="2 3">DSM 13484</strain>
    </source>
</reference>
<dbReference type="Proteomes" id="UP000316778">
    <property type="component" value="Unassembled WGS sequence"/>
</dbReference>
<gene>
    <name evidence="2" type="ORF">LX66_0137</name>
</gene>
<keyword evidence="2" id="KW-0132">Cell division</keyword>
<keyword evidence="2" id="KW-0131">Cell cycle</keyword>
<comment type="caution">
    <text evidence="2">The sequence shown here is derived from an EMBL/GenBank/DDBJ whole genome shotgun (WGS) entry which is preliminary data.</text>
</comment>
<protein>
    <submittedName>
        <fullName evidence="2">Cell division protein FtsQ</fullName>
    </submittedName>
</protein>
<name>A0A562TAW9_CHIJA</name>
<accession>A0A562TAW9</accession>
<feature type="compositionally biased region" description="Low complexity" evidence="1">
    <location>
        <begin position="281"/>
        <end position="294"/>
    </location>
</feature>
<evidence type="ECO:0000313" key="2">
    <source>
        <dbReference type="EMBL" id="TWI90777.1"/>
    </source>
</evidence>
<feature type="region of interest" description="Disordered" evidence="1">
    <location>
        <begin position="259"/>
        <end position="336"/>
    </location>
</feature>
<proteinExistence type="predicted"/>
<evidence type="ECO:0000313" key="3">
    <source>
        <dbReference type="Proteomes" id="UP000316778"/>
    </source>
</evidence>
<dbReference type="EMBL" id="VLLG01000002">
    <property type="protein sequence ID" value="TWI90777.1"/>
    <property type="molecule type" value="Genomic_DNA"/>
</dbReference>
<evidence type="ECO:0000256" key="1">
    <source>
        <dbReference type="SAM" id="MobiDB-lite"/>
    </source>
</evidence>
<dbReference type="OrthoDB" id="1466667at2"/>
<sequence length="336" mass="37437">MQPRTRKAIKNMARAFLWMMVLTGFAILVASASKVKDTVRCSGIVVKIKGSDEHFFIEEKDIKALVAKNKDLNPVGKPVRSINIAHLEKIVARDPWVKQADLFIDNQQRLNIKVTQREPVARVFTVTGNSFYLDAHHERVPVSERYTARVPVFTGFPTDALRLQKADSLLTAGIVDISSYVLNDPFWMAQVEQVNISGGRQFEIIPKLGDHIIDFGDGTQVEKKFRKLLAFYQEGLSRVGWNNYSRINVAFENEVVCTRKDGTPPPRPTPPKIDSADVDRTLATGAPALAAAGTERPTPKKAAASKVRTTPQRQPKAVYKKPAGKKGNTTQKHRTP</sequence>
<dbReference type="AlphaFoldDB" id="A0A562TAW9"/>
<keyword evidence="3" id="KW-1185">Reference proteome</keyword>
<dbReference type="RefSeq" id="WP_145709965.1">
    <property type="nucleotide sequence ID" value="NZ_BAAAFY010000001.1"/>
</dbReference>
<organism evidence="2 3">
    <name type="scientific">Chitinophaga japonensis</name>
    <name type="common">Flexibacter japonensis</name>
    <dbReference type="NCBI Taxonomy" id="104662"/>
    <lineage>
        <taxon>Bacteria</taxon>
        <taxon>Pseudomonadati</taxon>
        <taxon>Bacteroidota</taxon>
        <taxon>Chitinophagia</taxon>
        <taxon>Chitinophagales</taxon>
        <taxon>Chitinophagaceae</taxon>
        <taxon>Chitinophaga</taxon>
    </lineage>
</organism>